<feature type="non-terminal residue" evidence="1">
    <location>
        <position position="856"/>
    </location>
</feature>
<protein>
    <submittedName>
        <fullName evidence="1">Uncharacterized protein</fullName>
    </submittedName>
</protein>
<reference evidence="1" key="1">
    <citation type="journal article" date="2021" name="New Phytol.">
        <title>Evolutionary innovations through gain and loss of genes in the ectomycorrhizal Boletales.</title>
        <authorList>
            <person name="Wu G."/>
            <person name="Miyauchi S."/>
            <person name="Morin E."/>
            <person name="Kuo A."/>
            <person name="Drula E."/>
            <person name="Varga T."/>
            <person name="Kohler A."/>
            <person name="Feng B."/>
            <person name="Cao Y."/>
            <person name="Lipzen A."/>
            <person name="Daum C."/>
            <person name="Hundley H."/>
            <person name="Pangilinan J."/>
            <person name="Johnson J."/>
            <person name="Barry K."/>
            <person name="LaButti K."/>
            <person name="Ng V."/>
            <person name="Ahrendt S."/>
            <person name="Min B."/>
            <person name="Choi I.G."/>
            <person name="Park H."/>
            <person name="Plett J.M."/>
            <person name="Magnuson J."/>
            <person name="Spatafora J.W."/>
            <person name="Nagy L.G."/>
            <person name="Henrissat B."/>
            <person name="Grigoriev I.V."/>
            <person name="Yang Z.L."/>
            <person name="Xu J."/>
            <person name="Martin F.M."/>
        </authorList>
    </citation>
    <scope>NUCLEOTIDE SEQUENCE</scope>
    <source>
        <strain evidence="1">KUC20120723A-06</strain>
    </source>
</reference>
<proteinExistence type="predicted"/>
<dbReference type="EMBL" id="MU267020">
    <property type="protein sequence ID" value="KAH7917546.1"/>
    <property type="molecule type" value="Genomic_DNA"/>
</dbReference>
<sequence length="856" mass="94285">MDSPRRRAFRKEIHIPGTIFFTCGSPALELHVFAKHRVRHDDYVGGLKGGIDSYLAQGDVSTNLLSDVAAEHPRPLRAVLTFTLKADITTDTNVAASTDAAGPLVVQATSMIQTMSSPSIPFAPDAMADVQPIATDWRPLADVVTDTKVASSADAAGLLVVQATSTIQAMSSPNTPSTPDAVGIAVADVQPIATAWGPLLDKVKVFSAMMDTITEIHPYAKMAWSVLSLAHKTVITQGDCDNRIRDLVEMMNDMYRCILEAMPLEANSVEKVINLMVQQTIECACFIHSCGQQKSSGKHLLKYTLSDIDDKIIQYMAKIVGLGRALQHKVTVQTGITVVRIMNQVEDLATSIDLNDMPYAKGAKYQPEKQCLPGTRMEIMDEILDWVYGDDVSRIFLLKGVAGSGKSAIAHTIAQYLHKLGRLGSLFCFDRSNMRERCPTLLFSTIARDLADMDQQYWSSLSKAVKSHAGWNSQSMQDQFEEFIKGPMGSLDIIGPILIVIDALDESGNQGDRKNLLSILSSRVSELPQNIRILITARPEPDISRAFPASEHVRLKEMSSIGSALADRDISQFIESNLSDVSKSLNCQWPDGKWQMAMVEKAEGLFQWASTACKFIKEYKAGQNACTQLATILHPAPGTKGFKGLDGLYAEILHQAFQVDDEDSMTCFKAFMSTILSAVEPLPAAALQSLQGKASPPDAVKSVISFLGSLLTGVTDNKVPVRPLHTSFQDFVTDKRRSGEFYVDITLHQHHVALACLQIMESGLQFNICGLKDSHCFNKDVKDLSERIKKNISVELLYASRYWMNHVQCLPAGTEVVSKEVKKFLGTYLFFWLEVLSLLQDTGNMLKSLHLLINWT</sequence>
<keyword evidence="2" id="KW-1185">Reference proteome</keyword>
<evidence type="ECO:0000313" key="1">
    <source>
        <dbReference type="EMBL" id="KAH7917546.1"/>
    </source>
</evidence>
<comment type="caution">
    <text evidence="1">The sequence shown here is derived from an EMBL/GenBank/DDBJ whole genome shotgun (WGS) entry which is preliminary data.</text>
</comment>
<organism evidence="1 2">
    <name type="scientific">Leucogyrophana mollusca</name>
    <dbReference type="NCBI Taxonomy" id="85980"/>
    <lineage>
        <taxon>Eukaryota</taxon>
        <taxon>Fungi</taxon>
        <taxon>Dikarya</taxon>
        <taxon>Basidiomycota</taxon>
        <taxon>Agaricomycotina</taxon>
        <taxon>Agaricomycetes</taxon>
        <taxon>Agaricomycetidae</taxon>
        <taxon>Boletales</taxon>
        <taxon>Boletales incertae sedis</taxon>
        <taxon>Leucogyrophana</taxon>
    </lineage>
</organism>
<gene>
    <name evidence="1" type="ORF">BV22DRAFT_1100964</name>
</gene>
<accession>A0ACB8AVX1</accession>
<evidence type="ECO:0000313" key="2">
    <source>
        <dbReference type="Proteomes" id="UP000790709"/>
    </source>
</evidence>
<dbReference type="Proteomes" id="UP000790709">
    <property type="component" value="Unassembled WGS sequence"/>
</dbReference>
<name>A0ACB8AVX1_9AGAM</name>